<name>A0AA48GT88_9BACT</name>
<dbReference type="RefSeq" id="WP_316414215.1">
    <property type="nucleotide sequence ID" value="NZ_AP027080.1"/>
</dbReference>
<dbReference type="Proteomes" id="UP001238179">
    <property type="component" value="Chromosome"/>
</dbReference>
<accession>A0AA48GT88</accession>
<evidence type="ECO:0000313" key="2">
    <source>
        <dbReference type="Proteomes" id="UP001238179"/>
    </source>
</evidence>
<evidence type="ECO:0008006" key="3">
    <source>
        <dbReference type="Google" id="ProtNLM"/>
    </source>
</evidence>
<keyword evidence="2" id="KW-1185">Reference proteome</keyword>
<dbReference type="SUPFAM" id="SSF52833">
    <property type="entry name" value="Thioredoxin-like"/>
    <property type="match status" value="1"/>
</dbReference>
<gene>
    <name evidence="1" type="ORF">METEAL_05000</name>
</gene>
<protein>
    <recommendedName>
        <fullName evidence="3">(2Fe-2S) ferredoxin domain-containing protein</fullName>
    </recommendedName>
</protein>
<dbReference type="Gene3D" id="3.40.30.10">
    <property type="entry name" value="Glutaredoxin"/>
    <property type="match status" value="1"/>
</dbReference>
<dbReference type="KEGG" id="msil:METEAL_05000"/>
<sequence>MPDAEGLPTLTICLGSSCFTRGNDAMLPRLQAFLKRKGLEGTVALRGARCEGRCQHGPNLRLGETFLDPATCLEDLEKAL</sequence>
<dbReference type="CDD" id="cd02980">
    <property type="entry name" value="TRX_Fd_family"/>
    <property type="match status" value="1"/>
</dbReference>
<proteinExistence type="predicted"/>
<organism evidence="1 2">
    <name type="scientific">Mesoterricola silvestris</name>
    <dbReference type="NCBI Taxonomy" id="2927979"/>
    <lineage>
        <taxon>Bacteria</taxon>
        <taxon>Pseudomonadati</taxon>
        <taxon>Acidobacteriota</taxon>
        <taxon>Holophagae</taxon>
        <taxon>Holophagales</taxon>
        <taxon>Holophagaceae</taxon>
        <taxon>Mesoterricola</taxon>
    </lineage>
</organism>
<dbReference type="InterPro" id="IPR036249">
    <property type="entry name" value="Thioredoxin-like_sf"/>
</dbReference>
<dbReference type="AlphaFoldDB" id="A0AA48GT88"/>
<dbReference type="EMBL" id="AP027080">
    <property type="protein sequence ID" value="BDU71326.1"/>
    <property type="molecule type" value="Genomic_DNA"/>
</dbReference>
<reference evidence="2" key="1">
    <citation type="journal article" date="2023" name="Int. J. Syst. Evol. Microbiol.">
        <title>Mesoterricola silvestris gen. nov., sp. nov., Mesoterricola sediminis sp. nov., Geothrix oryzae sp. nov., Geothrix edaphica sp. nov., Geothrix rubra sp. nov., and Geothrix limicola sp. nov., six novel members of Acidobacteriota isolated from soils.</title>
        <authorList>
            <person name="Itoh H."/>
            <person name="Sugisawa Y."/>
            <person name="Mise K."/>
            <person name="Xu Z."/>
            <person name="Kuniyasu M."/>
            <person name="Ushijima N."/>
            <person name="Kawano K."/>
            <person name="Kobayashi E."/>
            <person name="Shiratori Y."/>
            <person name="Masuda Y."/>
            <person name="Senoo K."/>
        </authorList>
    </citation>
    <scope>NUCLEOTIDE SEQUENCE [LARGE SCALE GENOMIC DNA]</scope>
    <source>
        <strain evidence="2">W79</strain>
    </source>
</reference>
<evidence type="ECO:0000313" key="1">
    <source>
        <dbReference type="EMBL" id="BDU71326.1"/>
    </source>
</evidence>